<comment type="caution">
    <text evidence="2">The sequence shown here is derived from an EMBL/GenBank/DDBJ whole genome shotgun (WGS) entry which is preliminary data.</text>
</comment>
<evidence type="ECO:0000313" key="2">
    <source>
        <dbReference type="EMBL" id="VEL41657.1"/>
    </source>
</evidence>
<feature type="region of interest" description="Disordered" evidence="1">
    <location>
        <begin position="77"/>
        <end position="105"/>
    </location>
</feature>
<organism evidence="2 3">
    <name type="scientific">Protopolystoma xenopodis</name>
    <dbReference type="NCBI Taxonomy" id="117903"/>
    <lineage>
        <taxon>Eukaryota</taxon>
        <taxon>Metazoa</taxon>
        <taxon>Spiralia</taxon>
        <taxon>Lophotrochozoa</taxon>
        <taxon>Platyhelminthes</taxon>
        <taxon>Monogenea</taxon>
        <taxon>Polyopisthocotylea</taxon>
        <taxon>Polystomatidea</taxon>
        <taxon>Polystomatidae</taxon>
        <taxon>Protopolystoma</taxon>
    </lineage>
</organism>
<sequence>MEPSSSWLHRLNRLDGYDASTRLEAPITADSRAVCSPCEGMNVTPEAVVDTIKPRASSYAQASRKCIDDASGRRLLEESQPIKSSNRSTCLEQRQETSYAKSAASHRPVLKLISGGTAG</sequence>
<feature type="compositionally biased region" description="Polar residues" evidence="1">
    <location>
        <begin position="81"/>
        <end position="100"/>
    </location>
</feature>
<evidence type="ECO:0000256" key="1">
    <source>
        <dbReference type="SAM" id="MobiDB-lite"/>
    </source>
</evidence>
<keyword evidence="3" id="KW-1185">Reference proteome</keyword>
<evidence type="ECO:0000313" key="3">
    <source>
        <dbReference type="Proteomes" id="UP000784294"/>
    </source>
</evidence>
<reference evidence="2" key="1">
    <citation type="submission" date="2018-11" db="EMBL/GenBank/DDBJ databases">
        <authorList>
            <consortium name="Pathogen Informatics"/>
        </authorList>
    </citation>
    <scope>NUCLEOTIDE SEQUENCE</scope>
</reference>
<name>A0A448XPH1_9PLAT</name>
<dbReference type="Proteomes" id="UP000784294">
    <property type="component" value="Unassembled WGS sequence"/>
</dbReference>
<protein>
    <submittedName>
        <fullName evidence="2">Uncharacterized protein</fullName>
    </submittedName>
</protein>
<dbReference type="EMBL" id="CAAALY010270369">
    <property type="protein sequence ID" value="VEL41657.1"/>
    <property type="molecule type" value="Genomic_DNA"/>
</dbReference>
<dbReference type="AlphaFoldDB" id="A0A448XPH1"/>
<accession>A0A448XPH1</accession>
<proteinExistence type="predicted"/>
<gene>
    <name evidence="2" type="ORF">PXEA_LOCUS35097</name>
</gene>